<dbReference type="AlphaFoldDB" id="A0A5B9Y386"/>
<dbReference type="PANTHER" id="PTHR37694:SF1">
    <property type="entry name" value="SLR8022 PROTEIN"/>
    <property type="match status" value="1"/>
</dbReference>
<reference evidence="2 3" key="1">
    <citation type="submission" date="2019-08" db="EMBL/GenBank/DDBJ databases">
        <title>Complete genome sequence of Spiroplasma chinense CCH (DSM 19755).</title>
        <authorList>
            <person name="Shen H.-Y."/>
            <person name="Lin Y.-C."/>
            <person name="Chou L."/>
            <person name="Kuo C.-H."/>
        </authorList>
    </citation>
    <scope>NUCLEOTIDE SEQUENCE [LARGE SCALE GENOMIC DNA]</scope>
    <source>
        <strain evidence="2 3">CCH</strain>
    </source>
</reference>
<proteinExistence type="predicted"/>
<name>A0A5B9Y386_9MOLU</name>
<dbReference type="Pfam" id="PF07883">
    <property type="entry name" value="Cupin_2"/>
    <property type="match status" value="1"/>
</dbReference>
<dbReference type="Proteomes" id="UP000323144">
    <property type="component" value="Chromosome"/>
</dbReference>
<dbReference type="SUPFAM" id="SSF51182">
    <property type="entry name" value="RmlC-like cupins"/>
    <property type="match status" value="1"/>
</dbReference>
<dbReference type="InterPro" id="IPR011051">
    <property type="entry name" value="RmlC_Cupin_sf"/>
</dbReference>
<dbReference type="CDD" id="cd02230">
    <property type="entry name" value="cupin_HP0902-like"/>
    <property type="match status" value="1"/>
</dbReference>
<keyword evidence="3" id="KW-1185">Reference proteome</keyword>
<dbReference type="KEGG" id="schi:SCHIN_v1c03330"/>
<organism evidence="2 3">
    <name type="scientific">Spiroplasma chinense</name>
    <dbReference type="NCBI Taxonomy" id="216932"/>
    <lineage>
        <taxon>Bacteria</taxon>
        <taxon>Bacillati</taxon>
        <taxon>Mycoplasmatota</taxon>
        <taxon>Mollicutes</taxon>
        <taxon>Entomoplasmatales</taxon>
        <taxon>Spiroplasmataceae</taxon>
        <taxon>Spiroplasma</taxon>
    </lineage>
</organism>
<dbReference type="InterPro" id="IPR014710">
    <property type="entry name" value="RmlC-like_jellyroll"/>
</dbReference>
<dbReference type="EMBL" id="CP043026">
    <property type="protein sequence ID" value="QEH61530.1"/>
    <property type="molecule type" value="Genomic_DNA"/>
</dbReference>
<dbReference type="PANTHER" id="PTHR37694">
    <property type="entry name" value="SLR8022 PROTEIN"/>
    <property type="match status" value="1"/>
</dbReference>
<evidence type="ECO:0000313" key="3">
    <source>
        <dbReference type="Proteomes" id="UP000323144"/>
    </source>
</evidence>
<protein>
    <recommendedName>
        <fullName evidence="1">Cupin type-2 domain-containing protein</fullName>
    </recommendedName>
</protein>
<dbReference type="RefSeq" id="WP_166507922.1">
    <property type="nucleotide sequence ID" value="NZ_CP043026.1"/>
</dbReference>
<sequence length="109" mass="12349">MFKNIEYSQIINLKDSINYKEGQISSKTITNSKDTNITLFSVAKNEEISDHTSTKDALLIVLDGKLKVIINKIEYLLKTDDSILMPANIVHSLHALEDFKILLILNETN</sequence>
<feature type="domain" description="Cupin type-2" evidence="1">
    <location>
        <begin position="39"/>
        <end position="100"/>
    </location>
</feature>
<dbReference type="Gene3D" id="2.60.120.10">
    <property type="entry name" value="Jelly Rolls"/>
    <property type="match status" value="1"/>
</dbReference>
<gene>
    <name evidence="2" type="ORF">SCHIN_v1c03330</name>
</gene>
<evidence type="ECO:0000259" key="1">
    <source>
        <dbReference type="Pfam" id="PF07883"/>
    </source>
</evidence>
<evidence type="ECO:0000313" key="2">
    <source>
        <dbReference type="EMBL" id="QEH61530.1"/>
    </source>
</evidence>
<accession>A0A5B9Y386</accession>
<dbReference type="InterPro" id="IPR013096">
    <property type="entry name" value="Cupin_2"/>
</dbReference>